<sequence length="208" mass="22247">MTTAAAAAPRLDPRVARSRAAVLTATVQLLIERGIAGATVEAVAARSGVAKTTIYRQWPDQPSLVLDAFSSLLAAQEPPDTGTLREDLLQMLRGLAAALTTSPAAALMPALIDAAERQPAYRALHHREAEARHSSLRTVLGRGIERGELPPGTEVDLLVDLLAGPLFHRRWVSDRVLDDHFATAVVDTVLLGTHRSPHSNPRTGGPRC</sequence>
<dbReference type="PANTHER" id="PTHR30055">
    <property type="entry name" value="HTH-TYPE TRANSCRIPTIONAL REGULATOR RUTR"/>
    <property type="match status" value="1"/>
</dbReference>
<dbReference type="Pfam" id="PF00440">
    <property type="entry name" value="TetR_N"/>
    <property type="match status" value="1"/>
</dbReference>
<dbReference type="Pfam" id="PF16859">
    <property type="entry name" value="TetR_C_11"/>
    <property type="match status" value="1"/>
</dbReference>
<dbReference type="SUPFAM" id="SSF48498">
    <property type="entry name" value="Tetracyclin repressor-like, C-terminal domain"/>
    <property type="match status" value="1"/>
</dbReference>
<proteinExistence type="predicted"/>
<evidence type="ECO:0000256" key="3">
    <source>
        <dbReference type="ARBA" id="ARBA00023163"/>
    </source>
</evidence>
<keyword evidence="1" id="KW-0805">Transcription regulation</keyword>
<dbReference type="SUPFAM" id="SSF46689">
    <property type="entry name" value="Homeodomain-like"/>
    <property type="match status" value="1"/>
</dbReference>
<dbReference type="InterPro" id="IPR036271">
    <property type="entry name" value="Tet_transcr_reg_TetR-rel_C_sf"/>
</dbReference>
<feature type="domain" description="HTH tetR-type" evidence="5">
    <location>
        <begin position="16"/>
        <end position="76"/>
    </location>
</feature>
<dbReference type="GO" id="GO:0003700">
    <property type="term" value="F:DNA-binding transcription factor activity"/>
    <property type="evidence" value="ECO:0007669"/>
    <property type="project" value="TreeGrafter"/>
</dbReference>
<dbReference type="InterPro" id="IPR001647">
    <property type="entry name" value="HTH_TetR"/>
</dbReference>
<dbReference type="PROSITE" id="PS50977">
    <property type="entry name" value="HTH_TETR_2"/>
    <property type="match status" value="1"/>
</dbReference>
<dbReference type="PRINTS" id="PR00455">
    <property type="entry name" value="HTHTETR"/>
</dbReference>
<dbReference type="AlphaFoldDB" id="A0A7Y5ZZT8"/>
<evidence type="ECO:0000256" key="1">
    <source>
        <dbReference type="ARBA" id="ARBA00023015"/>
    </source>
</evidence>
<dbReference type="Gene3D" id="1.10.10.60">
    <property type="entry name" value="Homeodomain-like"/>
    <property type="match status" value="1"/>
</dbReference>
<reference evidence="6 7" key="1">
    <citation type="submission" date="2020-05" db="EMBL/GenBank/DDBJ databases">
        <title>Genome Sequencing of Type Strains.</title>
        <authorList>
            <person name="Lemaire J.F."/>
            <person name="Inderbitzin P."/>
            <person name="Gregorio O.A."/>
            <person name="Collins S.B."/>
            <person name="Wespe N."/>
            <person name="Knight-Connoni V."/>
        </authorList>
    </citation>
    <scope>NUCLEOTIDE SEQUENCE [LARGE SCALE GENOMIC DNA]</scope>
    <source>
        <strain evidence="6 7">ATCC 25174</strain>
    </source>
</reference>
<comment type="caution">
    <text evidence="6">The sequence shown here is derived from an EMBL/GenBank/DDBJ whole genome shotgun (WGS) entry which is preliminary data.</text>
</comment>
<evidence type="ECO:0000259" key="5">
    <source>
        <dbReference type="PROSITE" id="PS50977"/>
    </source>
</evidence>
<dbReference type="Proteomes" id="UP000565724">
    <property type="component" value="Unassembled WGS sequence"/>
</dbReference>
<keyword evidence="3" id="KW-0804">Transcription</keyword>
<evidence type="ECO:0000313" key="6">
    <source>
        <dbReference type="EMBL" id="NUU15829.1"/>
    </source>
</evidence>
<protein>
    <submittedName>
        <fullName evidence="6">TetR/AcrR family transcriptional regulator</fullName>
    </submittedName>
</protein>
<dbReference type="PANTHER" id="PTHR30055:SF148">
    <property type="entry name" value="TETR-FAMILY TRANSCRIPTIONAL REGULATOR"/>
    <property type="match status" value="1"/>
</dbReference>
<feature type="DNA-binding region" description="H-T-H motif" evidence="4">
    <location>
        <begin position="39"/>
        <end position="58"/>
    </location>
</feature>
<dbReference type="InterPro" id="IPR011075">
    <property type="entry name" value="TetR_C"/>
</dbReference>
<evidence type="ECO:0000256" key="2">
    <source>
        <dbReference type="ARBA" id="ARBA00023125"/>
    </source>
</evidence>
<keyword evidence="2 4" id="KW-0238">DNA-binding</keyword>
<accession>A0A7Y5ZZT8</accession>
<name>A0A7Y5ZZT8_9CELL</name>
<dbReference type="GO" id="GO:0000976">
    <property type="term" value="F:transcription cis-regulatory region binding"/>
    <property type="evidence" value="ECO:0007669"/>
    <property type="project" value="TreeGrafter"/>
</dbReference>
<dbReference type="InterPro" id="IPR050109">
    <property type="entry name" value="HTH-type_TetR-like_transc_reg"/>
</dbReference>
<evidence type="ECO:0000313" key="7">
    <source>
        <dbReference type="Proteomes" id="UP000565724"/>
    </source>
</evidence>
<gene>
    <name evidence="6" type="ORF">HP550_01010</name>
</gene>
<dbReference type="EMBL" id="JABMCI010000035">
    <property type="protein sequence ID" value="NUU15829.1"/>
    <property type="molecule type" value="Genomic_DNA"/>
</dbReference>
<organism evidence="6 7">
    <name type="scientific">Cellulomonas humilata</name>
    <dbReference type="NCBI Taxonomy" id="144055"/>
    <lineage>
        <taxon>Bacteria</taxon>
        <taxon>Bacillati</taxon>
        <taxon>Actinomycetota</taxon>
        <taxon>Actinomycetes</taxon>
        <taxon>Micrococcales</taxon>
        <taxon>Cellulomonadaceae</taxon>
        <taxon>Cellulomonas</taxon>
    </lineage>
</organism>
<evidence type="ECO:0000256" key="4">
    <source>
        <dbReference type="PROSITE-ProRule" id="PRU00335"/>
    </source>
</evidence>
<dbReference type="InterPro" id="IPR009057">
    <property type="entry name" value="Homeodomain-like_sf"/>
</dbReference>
<dbReference type="RefSeq" id="WP_175345737.1">
    <property type="nucleotide sequence ID" value="NZ_JABMCI010000035.1"/>
</dbReference>
<keyword evidence="7" id="KW-1185">Reference proteome</keyword>
<dbReference type="Gene3D" id="1.10.357.10">
    <property type="entry name" value="Tetracycline Repressor, domain 2"/>
    <property type="match status" value="1"/>
</dbReference>